<keyword evidence="3" id="KW-1185">Reference proteome</keyword>
<dbReference type="EMBL" id="CAMGYJ010000003">
    <property type="protein sequence ID" value="CAI0393508.1"/>
    <property type="molecule type" value="Genomic_DNA"/>
</dbReference>
<evidence type="ECO:0000313" key="3">
    <source>
        <dbReference type="Proteomes" id="UP001154282"/>
    </source>
</evidence>
<name>A0AAV0I8X2_9ROSI</name>
<protein>
    <submittedName>
        <fullName evidence="2">Uncharacterized protein</fullName>
    </submittedName>
</protein>
<comment type="caution">
    <text evidence="2">The sequence shown here is derived from an EMBL/GenBank/DDBJ whole genome shotgun (WGS) entry which is preliminary data.</text>
</comment>
<sequence>MLARCADRVHSSMLMASDGEEEEGTAGYVPSPPPPPCLPPRRLRTQKREKNLSSSLQLREPKREFHQWRFGRSRADLGNGISATAASTRRTEQHSHPPRGITRSSGASEGSCGDDGEDS</sequence>
<accession>A0AAV0I8X2</accession>
<proteinExistence type="predicted"/>
<feature type="region of interest" description="Disordered" evidence="1">
    <location>
        <begin position="1"/>
        <end position="119"/>
    </location>
</feature>
<evidence type="ECO:0000256" key="1">
    <source>
        <dbReference type="SAM" id="MobiDB-lite"/>
    </source>
</evidence>
<reference evidence="2" key="1">
    <citation type="submission" date="2022-08" db="EMBL/GenBank/DDBJ databases">
        <authorList>
            <person name="Gutierrez-Valencia J."/>
        </authorList>
    </citation>
    <scope>NUCLEOTIDE SEQUENCE</scope>
</reference>
<feature type="compositionally biased region" description="Pro residues" evidence="1">
    <location>
        <begin position="30"/>
        <end position="39"/>
    </location>
</feature>
<dbReference type="Proteomes" id="UP001154282">
    <property type="component" value="Unassembled WGS sequence"/>
</dbReference>
<evidence type="ECO:0000313" key="2">
    <source>
        <dbReference type="EMBL" id="CAI0393508.1"/>
    </source>
</evidence>
<dbReference type="AlphaFoldDB" id="A0AAV0I8X2"/>
<gene>
    <name evidence="2" type="ORF">LITE_LOCUS7957</name>
</gene>
<organism evidence="2 3">
    <name type="scientific">Linum tenue</name>
    <dbReference type="NCBI Taxonomy" id="586396"/>
    <lineage>
        <taxon>Eukaryota</taxon>
        <taxon>Viridiplantae</taxon>
        <taxon>Streptophyta</taxon>
        <taxon>Embryophyta</taxon>
        <taxon>Tracheophyta</taxon>
        <taxon>Spermatophyta</taxon>
        <taxon>Magnoliopsida</taxon>
        <taxon>eudicotyledons</taxon>
        <taxon>Gunneridae</taxon>
        <taxon>Pentapetalae</taxon>
        <taxon>rosids</taxon>
        <taxon>fabids</taxon>
        <taxon>Malpighiales</taxon>
        <taxon>Linaceae</taxon>
        <taxon>Linum</taxon>
    </lineage>
</organism>
<feature type="compositionally biased region" description="Basic and acidic residues" evidence="1">
    <location>
        <begin position="1"/>
        <end position="10"/>
    </location>
</feature>